<dbReference type="InterPro" id="IPR050190">
    <property type="entry name" value="UPF0213_domain"/>
</dbReference>
<dbReference type="PROSITE" id="PS50164">
    <property type="entry name" value="GIY_YIG"/>
    <property type="match status" value="1"/>
</dbReference>
<organism evidence="3 4">
    <name type="scientific">Candidatus Berkelbacteria bacterium RIFCSPLOWO2_01_FULL_50_28</name>
    <dbReference type="NCBI Taxonomy" id="1797471"/>
    <lineage>
        <taxon>Bacteria</taxon>
        <taxon>Candidatus Berkelbacteria</taxon>
    </lineage>
</organism>
<dbReference type="AlphaFoldDB" id="A0A1F5ECD9"/>
<protein>
    <recommendedName>
        <fullName evidence="2">GIY-YIG domain-containing protein</fullName>
    </recommendedName>
</protein>
<evidence type="ECO:0000256" key="1">
    <source>
        <dbReference type="ARBA" id="ARBA00007435"/>
    </source>
</evidence>
<dbReference type="InterPro" id="IPR000305">
    <property type="entry name" value="GIY-YIG_endonuc"/>
</dbReference>
<dbReference type="CDD" id="cd10456">
    <property type="entry name" value="GIY-YIG_UPF0213"/>
    <property type="match status" value="1"/>
</dbReference>
<comment type="caution">
    <text evidence="3">The sequence shown here is derived from an EMBL/GenBank/DDBJ whole genome shotgun (WGS) entry which is preliminary data.</text>
</comment>
<reference evidence="3 4" key="1">
    <citation type="journal article" date="2016" name="Nat. Commun.">
        <title>Thousands of microbial genomes shed light on interconnected biogeochemical processes in an aquifer system.</title>
        <authorList>
            <person name="Anantharaman K."/>
            <person name="Brown C.T."/>
            <person name="Hug L.A."/>
            <person name="Sharon I."/>
            <person name="Castelle C.J."/>
            <person name="Probst A.J."/>
            <person name="Thomas B.C."/>
            <person name="Singh A."/>
            <person name="Wilkins M.J."/>
            <person name="Karaoz U."/>
            <person name="Brodie E.L."/>
            <person name="Williams K.H."/>
            <person name="Hubbard S.S."/>
            <person name="Banfield J.F."/>
        </authorList>
    </citation>
    <scope>NUCLEOTIDE SEQUENCE [LARGE SCALE GENOMIC DNA]</scope>
</reference>
<name>A0A1F5ECD9_9BACT</name>
<dbReference type="Proteomes" id="UP000177481">
    <property type="component" value="Unassembled WGS sequence"/>
</dbReference>
<feature type="domain" description="GIY-YIG" evidence="2">
    <location>
        <begin position="3"/>
        <end position="79"/>
    </location>
</feature>
<comment type="similarity">
    <text evidence="1">Belongs to the UPF0213 family.</text>
</comment>
<evidence type="ECO:0000313" key="4">
    <source>
        <dbReference type="Proteomes" id="UP000177481"/>
    </source>
</evidence>
<dbReference type="STRING" id="1797471.A3A71_03255"/>
<dbReference type="EMBL" id="MEZX01000001">
    <property type="protein sequence ID" value="OGD65078.1"/>
    <property type="molecule type" value="Genomic_DNA"/>
</dbReference>
<evidence type="ECO:0000313" key="3">
    <source>
        <dbReference type="EMBL" id="OGD65078.1"/>
    </source>
</evidence>
<dbReference type="PANTHER" id="PTHR34477">
    <property type="entry name" value="UPF0213 PROTEIN YHBQ"/>
    <property type="match status" value="1"/>
</dbReference>
<dbReference type="InterPro" id="IPR035901">
    <property type="entry name" value="GIY-YIG_endonuc_sf"/>
</dbReference>
<gene>
    <name evidence="3" type="ORF">A3A71_03255</name>
</gene>
<dbReference type="Pfam" id="PF01541">
    <property type="entry name" value="GIY-YIG"/>
    <property type="match status" value="1"/>
</dbReference>
<dbReference type="Gene3D" id="3.40.1440.10">
    <property type="entry name" value="GIY-YIG endonuclease"/>
    <property type="match status" value="1"/>
</dbReference>
<sequence>MSKPWFLYIAKARTGRFYTGITTDPDRRIQEHNRGEGAMMATEQGPFNLVYISPAIPNKSFARKREIQIKDWSQAKKLKLISGELK</sequence>
<evidence type="ECO:0000259" key="2">
    <source>
        <dbReference type="PROSITE" id="PS50164"/>
    </source>
</evidence>
<proteinExistence type="inferred from homology"/>
<accession>A0A1F5ECD9</accession>
<dbReference type="PANTHER" id="PTHR34477:SF1">
    <property type="entry name" value="UPF0213 PROTEIN YHBQ"/>
    <property type="match status" value="1"/>
</dbReference>
<dbReference type="SUPFAM" id="SSF82771">
    <property type="entry name" value="GIY-YIG endonuclease"/>
    <property type="match status" value="1"/>
</dbReference>